<name>A0A6L2JYC6_TANCI</name>
<sequence length="341" mass="39940">MQEPSETPSLKPIDSSQQPSKTKEKGKAKMIKLKKPLKKKDQVMIDEEAARNLKAQMQAELEEEEKIVRQKEEEDNIDLIESYDNTQAIIDADCELTARLQEEERGELSIEEKSRLFVEIMDKRKKHFARLRDKKIRSKPPTKAQKRNQMCTYFMNMANYKHNQLKNKSFKEIQMLFNNTMKWIEAFVPIDTELVKGSDKTEEGSSKREVGKLEQGDAKRQRIKEENESAELKRCLEIIPKGDDDVTIEATSLSSKSSTIVDYKIYKEGRKSFFKIIRADGNSQNYLTFGKMFKNFNKYDLEVLWSIVKARFKKTKPIDDMDNLLFQTLKTMFEHHVEDNI</sequence>
<evidence type="ECO:0000256" key="2">
    <source>
        <dbReference type="SAM" id="MobiDB-lite"/>
    </source>
</evidence>
<evidence type="ECO:0000256" key="1">
    <source>
        <dbReference type="SAM" id="Coils"/>
    </source>
</evidence>
<dbReference type="EMBL" id="BKCJ010001329">
    <property type="protein sequence ID" value="GEU40634.1"/>
    <property type="molecule type" value="Genomic_DNA"/>
</dbReference>
<feature type="region of interest" description="Disordered" evidence="2">
    <location>
        <begin position="1"/>
        <end position="29"/>
    </location>
</feature>
<feature type="coiled-coil region" evidence="1">
    <location>
        <begin position="45"/>
        <end position="74"/>
    </location>
</feature>
<gene>
    <name evidence="3" type="ORF">Tci_012612</name>
</gene>
<evidence type="ECO:0000313" key="3">
    <source>
        <dbReference type="EMBL" id="GEU40634.1"/>
    </source>
</evidence>
<dbReference type="AlphaFoldDB" id="A0A6L2JYC6"/>
<reference evidence="3" key="1">
    <citation type="journal article" date="2019" name="Sci. Rep.">
        <title>Draft genome of Tanacetum cinerariifolium, the natural source of mosquito coil.</title>
        <authorList>
            <person name="Yamashiro T."/>
            <person name="Shiraishi A."/>
            <person name="Satake H."/>
            <person name="Nakayama K."/>
        </authorList>
    </citation>
    <scope>NUCLEOTIDE SEQUENCE</scope>
</reference>
<organism evidence="3">
    <name type="scientific">Tanacetum cinerariifolium</name>
    <name type="common">Dalmatian daisy</name>
    <name type="synonym">Chrysanthemum cinerariifolium</name>
    <dbReference type="NCBI Taxonomy" id="118510"/>
    <lineage>
        <taxon>Eukaryota</taxon>
        <taxon>Viridiplantae</taxon>
        <taxon>Streptophyta</taxon>
        <taxon>Embryophyta</taxon>
        <taxon>Tracheophyta</taxon>
        <taxon>Spermatophyta</taxon>
        <taxon>Magnoliopsida</taxon>
        <taxon>eudicotyledons</taxon>
        <taxon>Gunneridae</taxon>
        <taxon>Pentapetalae</taxon>
        <taxon>asterids</taxon>
        <taxon>campanulids</taxon>
        <taxon>Asterales</taxon>
        <taxon>Asteraceae</taxon>
        <taxon>Asteroideae</taxon>
        <taxon>Anthemideae</taxon>
        <taxon>Anthemidinae</taxon>
        <taxon>Tanacetum</taxon>
    </lineage>
</organism>
<accession>A0A6L2JYC6</accession>
<comment type="caution">
    <text evidence="3">The sequence shown here is derived from an EMBL/GenBank/DDBJ whole genome shotgun (WGS) entry which is preliminary data.</text>
</comment>
<proteinExistence type="predicted"/>
<protein>
    <submittedName>
        <fullName evidence="3">Uncharacterized protein</fullName>
    </submittedName>
</protein>
<feature type="compositionally biased region" description="Polar residues" evidence="2">
    <location>
        <begin position="1"/>
        <end position="20"/>
    </location>
</feature>
<keyword evidence="1" id="KW-0175">Coiled coil</keyword>
<feature type="region of interest" description="Disordered" evidence="2">
    <location>
        <begin position="198"/>
        <end position="221"/>
    </location>
</feature>